<accession>A0ABR7X9D6</accession>
<dbReference type="EMBL" id="JACWMW010000004">
    <property type="protein sequence ID" value="MBD1387136.1"/>
    <property type="molecule type" value="Genomic_DNA"/>
</dbReference>
<evidence type="ECO:0000313" key="2">
    <source>
        <dbReference type="EMBL" id="MBD1387136.1"/>
    </source>
</evidence>
<feature type="chain" id="PRO_5047170159" evidence="1">
    <location>
        <begin position="21"/>
        <end position="211"/>
    </location>
</feature>
<keyword evidence="1" id="KW-0732">Signal</keyword>
<name>A0ABR7X9D6_9SPHI</name>
<protein>
    <submittedName>
        <fullName evidence="2">Uncharacterized protein</fullName>
    </submittedName>
</protein>
<gene>
    <name evidence="2" type="ORF">IDJ75_17750</name>
</gene>
<comment type="caution">
    <text evidence="2">The sequence shown here is derived from an EMBL/GenBank/DDBJ whole genome shotgun (WGS) entry which is preliminary data.</text>
</comment>
<dbReference type="RefSeq" id="WP_191176978.1">
    <property type="nucleotide sequence ID" value="NZ_JACWMW010000004.1"/>
</dbReference>
<organism evidence="2 3">
    <name type="scientific">Mucilaginibacter rigui</name>
    <dbReference type="NCBI Taxonomy" id="534635"/>
    <lineage>
        <taxon>Bacteria</taxon>
        <taxon>Pseudomonadati</taxon>
        <taxon>Bacteroidota</taxon>
        <taxon>Sphingobacteriia</taxon>
        <taxon>Sphingobacteriales</taxon>
        <taxon>Sphingobacteriaceae</taxon>
        <taxon>Mucilaginibacter</taxon>
    </lineage>
</organism>
<proteinExistence type="predicted"/>
<evidence type="ECO:0000313" key="3">
    <source>
        <dbReference type="Proteomes" id="UP000618754"/>
    </source>
</evidence>
<sequence>MKKLLLSAVFALTLCFAAKAQDETLAENPAEIKDTKALTIDELKAQRAELVAMLKSEEFQKTLAKADALKAPKEAGIAGVDALAGMVSTMLTQLRENRALVPQMYASVTGQTLDGLPATEVKPLSPDQLVGFSKMCLAMGSNLLKSSKDLITLPGEIKSAGLMKGIKGLKSLMYIKSSIGALKQEIAFNSKMINNLVATNKLTNMAANTTK</sequence>
<feature type="signal peptide" evidence="1">
    <location>
        <begin position="1"/>
        <end position="20"/>
    </location>
</feature>
<dbReference type="Proteomes" id="UP000618754">
    <property type="component" value="Unassembled WGS sequence"/>
</dbReference>
<evidence type="ECO:0000256" key="1">
    <source>
        <dbReference type="SAM" id="SignalP"/>
    </source>
</evidence>
<reference evidence="2 3" key="1">
    <citation type="submission" date="2020-09" db="EMBL/GenBank/DDBJ databases">
        <title>Novel species of Mucilaginibacter isolated from a glacier on the Tibetan Plateau.</title>
        <authorList>
            <person name="Liu Q."/>
            <person name="Xin Y.-H."/>
        </authorList>
    </citation>
    <scope>NUCLEOTIDE SEQUENCE [LARGE SCALE GENOMIC DNA]</scope>
    <source>
        <strain evidence="2 3">CGMCC 1.13878</strain>
    </source>
</reference>
<keyword evidence="3" id="KW-1185">Reference proteome</keyword>